<keyword evidence="1" id="KW-0472">Membrane</keyword>
<accession>A0A1M4ZF51</accession>
<keyword evidence="1" id="KW-0812">Transmembrane</keyword>
<dbReference type="AlphaFoldDB" id="A0A1M4ZF51"/>
<dbReference type="RefSeq" id="WP_073343299.1">
    <property type="nucleotide sequence ID" value="NZ_FQVH01000013.1"/>
</dbReference>
<dbReference type="Proteomes" id="UP000184088">
    <property type="component" value="Unassembled WGS sequence"/>
</dbReference>
<evidence type="ECO:0000313" key="2">
    <source>
        <dbReference type="EMBL" id="SHF16673.1"/>
    </source>
</evidence>
<proteinExistence type="predicted"/>
<feature type="transmembrane region" description="Helical" evidence="1">
    <location>
        <begin position="33"/>
        <end position="53"/>
    </location>
</feature>
<sequence>MILNAILITLLYLIVAAIQVPPLVKNKKIRELVAYTLVLSLAYVLSIIQVFGIRIKNPDQLITWISRIF</sequence>
<protein>
    <submittedName>
        <fullName evidence="2">Uncharacterized protein</fullName>
    </submittedName>
</protein>
<name>A0A1M4ZF51_9THEO</name>
<dbReference type="EMBL" id="FQVH01000013">
    <property type="protein sequence ID" value="SHF16673.1"/>
    <property type="molecule type" value="Genomic_DNA"/>
</dbReference>
<organism evidence="2 3">
    <name type="scientific">Caldanaerobius fijiensis DSM 17918</name>
    <dbReference type="NCBI Taxonomy" id="1121256"/>
    <lineage>
        <taxon>Bacteria</taxon>
        <taxon>Bacillati</taxon>
        <taxon>Bacillota</taxon>
        <taxon>Clostridia</taxon>
        <taxon>Thermoanaerobacterales</taxon>
        <taxon>Thermoanaerobacteraceae</taxon>
        <taxon>Caldanaerobius</taxon>
    </lineage>
</organism>
<gene>
    <name evidence="2" type="ORF">SAMN02746089_01419</name>
</gene>
<reference evidence="2 3" key="1">
    <citation type="submission" date="2016-11" db="EMBL/GenBank/DDBJ databases">
        <authorList>
            <person name="Jaros S."/>
            <person name="Januszkiewicz K."/>
            <person name="Wedrychowicz H."/>
        </authorList>
    </citation>
    <scope>NUCLEOTIDE SEQUENCE [LARGE SCALE GENOMIC DNA]</scope>
    <source>
        <strain evidence="2 3">DSM 17918</strain>
    </source>
</reference>
<keyword evidence="3" id="KW-1185">Reference proteome</keyword>
<evidence type="ECO:0000313" key="3">
    <source>
        <dbReference type="Proteomes" id="UP000184088"/>
    </source>
</evidence>
<evidence type="ECO:0000256" key="1">
    <source>
        <dbReference type="SAM" id="Phobius"/>
    </source>
</evidence>
<dbReference type="STRING" id="1121256.SAMN02746089_01419"/>
<keyword evidence="1" id="KW-1133">Transmembrane helix</keyword>
<dbReference type="OrthoDB" id="2112909at2"/>